<dbReference type="Pfam" id="PF01183">
    <property type="entry name" value="Glyco_hydro_25"/>
    <property type="match status" value="1"/>
</dbReference>
<gene>
    <name evidence="4" type="ORF">L4923_15090</name>
</gene>
<protein>
    <submittedName>
        <fullName evidence="4">Muramidase</fullName>
    </submittedName>
</protein>
<organism evidence="4 5">
    <name type="scientific">Mesorhizobium retamae</name>
    <dbReference type="NCBI Taxonomy" id="2912854"/>
    <lineage>
        <taxon>Bacteria</taxon>
        <taxon>Pseudomonadati</taxon>
        <taxon>Pseudomonadota</taxon>
        <taxon>Alphaproteobacteria</taxon>
        <taxon>Hyphomicrobiales</taxon>
        <taxon>Phyllobacteriaceae</taxon>
        <taxon>Mesorhizobium</taxon>
    </lineage>
</organism>
<dbReference type="SUPFAM" id="SSF51445">
    <property type="entry name" value="(Trans)glycosidases"/>
    <property type="match status" value="1"/>
</dbReference>
<keyword evidence="5" id="KW-1185">Reference proteome</keyword>
<feature type="signal peptide" evidence="3">
    <location>
        <begin position="1"/>
        <end position="29"/>
    </location>
</feature>
<name>A0ABS9QFZ7_9HYPH</name>
<comment type="caution">
    <text evidence="4">The sequence shown here is derived from an EMBL/GenBank/DDBJ whole genome shotgun (WGS) entry which is preliminary data.</text>
</comment>
<proteinExistence type="inferred from homology"/>
<dbReference type="Gene3D" id="3.20.20.80">
    <property type="entry name" value="Glycosidases"/>
    <property type="match status" value="1"/>
</dbReference>
<dbReference type="RefSeq" id="WP_239366444.1">
    <property type="nucleotide sequence ID" value="NZ_JAKREW010000013.1"/>
</dbReference>
<feature type="region of interest" description="Disordered" evidence="2">
    <location>
        <begin position="373"/>
        <end position="392"/>
    </location>
</feature>
<dbReference type="CDD" id="cd00599">
    <property type="entry name" value="GH25_muramidase"/>
    <property type="match status" value="1"/>
</dbReference>
<reference evidence="4 5" key="1">
    <citation type="submission" date="2022-02" db="EMBL/GenBank/DDBJ databases">
        <title>Draft genome sequence of Mezorhizobium retamae strain IRAMC:0171 isolated from Retama raetam nodules.</title>
        <authorList>
            <person name="Bengaied R."/>
            <person name="Sbissi I."/>
            <person name="Huber K."/>
            <person name="Ghodbane F."/>
            <person name="Nouioui I."/>
            <person name="Tarhouni M."/>
            <person name="Gtari M."/>
        </authorList>
    </citation>
    <scope>NUCLEOTIDE SEQUENCE [LARGE SCALE GENOMIC DNA]</scope>
    <source>
        <strain evidence="4 5">IRAMC:0171</strain>
    </source>
</reference>
<dbReference type="PROSITE" id="PS51904">
    <property type="entry name" value="GLYCOSYL_HYDROL_F25_2"/>
    <property type="match status" value="1"/>
</dbReference>
<evidence type="ECO:0000256" key="2">
    <source>
        <dbReference type="SAM" id="MobiDB-lite"/>
    </source>
</evidence>
<dbReference type="InterPro" id="IPR002053">
    <property type="entry name" value="Glyco_hydro_25"/>
</dbReference>
<dbReference type="InterPro" id="IPR017853">
    <property type="entry name" value="GH"/>
</dbReference>
<dbReference type="Proteomes" id="UP001201701">
    <property type="component" value="Unassembled WGS sequence"/>
</dbReference>
<accession>A0ABS9QFZ7</accession>
<evidence type="ECO:0000256" key="3">
    <source>
        <dbReference type="SAM" id="SignalP"/>
    </source>
</evidence>
<sequence length="392" mass="43277">MPLNGRTRKFHRTTALAAALAAAIGAAQASDFSEPWKRDDRALVIDAYEYNPIDWNALASDKRIVGFINKASDGMPPPYSCSGSETEQRLCKALWKRHAVARELFQTRKVVAKALGLEWGAYHLARPGNPVEQADNFIDFAEPGPDDLLALDIEDNDPEKWMSLEDAEEFVRQVHRRVGRFPILYTNEVTASHIATNRYRYRLLSRLPLWYARYKPEVSASFPKGHWSGYALWQFAAQANCGRLSCPYRAAGTPNDIDVNVAPMDAAELRSQWPFGALIDVPVDYLASVPLPLSREAGMRGERVTYAAVAAPPTFDELGAALKARWIALRNAFRRPPLLVAQQMHGIADYVAVVRRRTQAVLVSQGTPPGGIDPIATGSIKPAEAAATQTGP</sequence>
<comment type="similarity">
    <text evidence="1">Belongs to the glycosyl hydrolase 25 family.</text>
</comment>
<dbReference type="EMBL" id="JAKREW010000013">
    <property type="protein sequence ID" value="MCG7506350.1"/>
    <property type="molecule type" value="Genomic_DNA"/>
</dbReference>
<evidence type="ECO:0000256" key="1">
    <source>
        <dbReference type="ARBA" id="ARBA00010646"/>
    </source>
</evidence>
<evidence type="ECO:0000313" key="4">
    <source>
        <dbReference type="EMBL" id="MCG7506350.1"/>
    </source>
</evidence>
<feature type="chain" id="PRO_5046507022" evidence="3">
    <location>
        <begin position="30"/>
        <end position="392"/>
    </location>
</feature>
<evidence type="ECO:0000313" key="5">
    <source>
        <dbReference type="Proteomes" id="UP001201701"/>
    </source>
</evidence>
<keyword evidence="3" id="KW-0732">Signal</keyword>